<protein>
    <submittedName>
        <fullName evidence="1">11594_t:CDS:1</fullName>
    </submittedName>
</protein>
<proteinExistence type="predicted"/>
<evidence type="ECO:0000313" key="1">
    <source>
        <dbReference type="EMBL" id="CAG8590714.1"/>
    </source>
</evidence>
<accession>A0A9N9C7V2</accession>
<name>A0A9N9C7V2_9GLOM</name>
<organism evidence="1 2">
    <name type="scientific">Diversispora eburnea</name>
    <dbReference type="NCBI Taxonomy" id="1213867"/>
    <lineage>
        <taxon>Eukaryota</taxon>
        <taxon>Fungi</taxon>
        <taxon>Fungi incertae sedis</taxon>
        <taxon>Mucoromycota</taxon>
        <taxon>Glomeromycotina</taxon>
        <taxon>Glomeromycetes</taxon>
        <taxon>Diversisporales</taxon>
        <taxon>Diversisporaceae</taxon>
        <taxon>Diversispora</taxon>
    </lineage>
</organism>
<evidence type="ECO:0000313" key="2">
    <source>
        <dbReference type="Proteomes" id="UP000789706"/>
    </source>
</evidence>
<dbReference type="EMBL" id="CAJVPK010001546">
    <property type="protein sequence ID" value="CAG8590714.1"/>
    <property type="molecule type" value="Genomic_DNA"/>
</dbReference>
<dbReference type="AlphaFoldDB" id="A0A9N9C7V2"/>
<feature type="non-terminal residue" evidence="1">
    <location>
        <position position="66"/>
    </location>
</feature>
<sequence length="66" mass="7573">TSKFLKKDMEALRVSYMSTSDENDVILNLSVTNFSNQYAISHISHEILKDSDFKVDRFICITDPTV</sequence>
<dbReference type="Proteomes" id="UP000789706">
    <property type="component" value="Unassembled WGS sequence"/>
</dbReference>
<keyword evidence="2" id="KW-1185">Reference proteome</keyword>
<comment type="caution">
    <text evidence="1">The sequence shown here is derived from an EMBL/GenBank/DDBJ whole genome shotgun (WGS) entry which is preliminary data.</text>
</comment>
<reference evidence="1" key="1">
    <citation type="submission" date="2021-06" db="EMBL/GenBank/DDBJ databases">
        <authorList>
            <person name="Kallberg Y."/>
            <person name="Tangrot J."/>
            <person name="Rosling A."/>
        </authorList>
    </citation>
    <scope>NUCLEOTIDE SEQUENCE</scope>
    <source>
        <strain evidence="1">AZ414A</strain>
    </source>
</reference>
<gene>
    <name evidence="1" type="ORF">DEBURN_LOCUS9042</name>
</gene>